<evidence type="ECO:0000313" key="1">
    <source>
        <dbReference type="EMBL" id="CAG8727863.1"/>
    </source>
</evidence>
<accession>A0A9N9IAI7</accession>
<evidence type="ECO:0000313" key="2">
    <source>
        <dbReference type="Proteomes" id="UP000789570"/>
    </source>
</evidence>
<comment type="caution">
    <text evidence="1">The sequence shown here is derived from an EMBL/GenBank/DDBJ whole genome shotgun (WGS) entry which is preliminary data.</text>
</comment>
<feature type="non-terminal residue" evidence="1">
    <location>
        <position position="1"/>
    </location>
</feature>
<dbReference type="Proteomes" id="UP000789570">
    <property type="component" value="Unassembled WGS sequence"/>
</dbReference>
<dbReference type="AlphaFoldDB" id="A0A9N9IAI7"/>
<protein>
    <submittedName>
        <fullName evidence="1">2810_t:CDS:1</fullName>
    </submittedName>
</protein>
<reference evidence="1" key="1">
    <citation type="submission" date="2021-06" db="EMBL/GenBank/DDBJ databases">
        <authorList>
            <person name="Kallberg Y."/>
            <person name="Tangrot J."/>
            <person name="Rosling A."/>
        </authorList>
    </citation>
    <scope>NUCLEOTIDE SEQUENCE</scope>
    <source>
        <strain evidence="1">UK204</strain>
    </source>
</reference>
<gene>
    <name evidence="1" type="ORF">FCALED_LOCUS14787</name>
</gene>
<name>A0A9N9IAI7_9GLOM</name>
<keyword evidence="2" id="KW-1185">Reference proteome</keyword>
<proteinExistence type="predicted"/>
<dbReference type="EMBL" id="CAJVPQ010011571">
    <property type="protein sequence ID" value="CAG8727863.1"/>
    <property type="molecule type" value="Genomic_DNA"/>
</dbReference>
<organism evidence="1 2">
    <name type="scientific">Funneliformis caledonium</name>
    <dbReference type="NCBI Taxonomy" id="1117310"/>
    <lineage>
        <taxon>Eukaryota</taxon>
        <taxon>Fungi</taxon>
        <taxon>Fungi incertae sedis</taxon>
        <taxon>Mucoromycota</taxon>
        <taxon>Glomeromycotina</taxon>
        <taxon>Glomeromycetes</taxon>
        <taxon>Glomerales</taxon>
        <taxon>Glomeraceae</taxon>
        <taxon>Funneliformis</taxon>
    </lineage>
</organism>
<sequence length="40" mass="4478">LLKVPSLCLRRILILSSSLKPRITSDSKGALLRYISSFTM</sequence>